<evidence type="ECO:0000313" key="3">
    <source>
        <dbReference type="Proteomes" id="UP001062901"/>
    </source>
</evidence>
<dbReference type="Proteomes" id="UP001062901">
    <property type="component" value="Unassembled WGS sequence"/>
</dbReference>
<sequence length="108" mass="12316">MNIILLYAQLMKIIMALLQVYVWIILAYCVASMAVGFGILDIRNNRFLMSAFTTLVRLVEPVLRPIRAILPDMGALDLSPLILLLLIEYGIPYLLRMIFRLIYSSQGL</sequence>
<evidence type="ECO:0000256" key="1">
    <source>
        <dbReference type="SAM" id="Phobius"/>
    </source>
</evidence>
<name>A0ABQ0NWQ7_9PROT</name>
<feature type="transmembrane region" description="Helical" evidence="1">
    <location>
        <begin position="78"/>
        <end position="95"/>
    </location>
</feature>
<evidence type="ECO:0000313" key="2">
    <source>
        <dbReference type="EMBL" id="GBQ05251.1"/>
    </source>
</evidence>
<gene>
    <name evidence="2" type="ORF">AA15669_0378</name>
</gene>
<reference evidence="2" key="1">
    <citation type="submission" date="2013-04" db="EMBL/GenBank/DDBJ databases">
        <title>The genome sequencing project of 58 acetic acid bacteria.</title>
        <authorList>
            <person name="Okamoto-Kainuma A."/>
            <person name="Ishikawa M."/>
            <person name="Umino S."/>
            <person name="Koizumi Y."/>
            <person name="Shiwa Y."/>
            <person name="Yoshikawa H."/>
            <person name="Matsutani M."/>
            <person name="Matsushita K."/>
        </authorList>
    </citation>
    <scope>NUCLEOTIDE SEQUENCE</scope>
    <source>
        <strain evidence="2">DSM 15669</strain>
    </source>
</reference>
<keyword evidence="1" id="KW-0812">Transmembrane</keyword>
<keyword evidence="1" id="KW-1133">Transmembrane helix</keyword>
<organism evidence="2 3">
    <name type="scientific">Saccharibacter floricola DSM 15669</name>
    <dbReference type="NCBI Taxonomy" id="1123227"/>
    <lineage>
        <taxon>Bacteria</taxon>
        <taxon>Pseudomonadati</taxon>
        <taxon>Pseudomonadota</taxon>
        <taxon>Alphaproteobacteria</taxon>
        <taxon>Acetobacterales</taxon>
        <taxon>Acetobacteraceae</taxon>
        <taxon>Saccharibacter</taxon>
    </lineage>
</organism>
<evidence type="ECO:0008006" key="4">
    <source>
        <dbReference type="Google" id="ProtNLM"/>
    </source>
</evidence>
<comment type="caution">
    <text evidence="2">The sequence shown here is derived from an EMBL/GenBank/DDBJ whole genome shotgun (WGS) entry which is preliminary data.</text>
</comment>
<dbReference type="RefSeq" id="WP_245539110.1">
    <property type="nucleotide sequence ID" value="NZ_BAQD01000003.1"/>
</dbReference>
<proteinExistence type="predicted"/>
<keyword evidence="3" id="KW-1185">Reference proteome</keyword>
<keyword evidence="1" id="KW-0472">Membrane</keyword>
<feature type="transmembrane region" description="Helical" evidence="1">
    <location>
        <begin position="20"/>
        <end position="40"/>
    </location>
</feature>
<dbReference type="EMBL" id="BAQD01000003">
    <property type="protein sequence ID" value="GBQ05251.1"/>
    <property type="molecule type" value="Genomic_DNA"/>
</dbReference>
<dbReference type="InterPro" id="IPR003425">
    <property type="entry name" value="CCB3/YggT"/>
</dbReference>
<dbReference type="Pfam" id="PF02325">
    <property type="entry name" value="CCB3_YggT"/>
    <property type="match status" value="1"/>
</dbReference>
<protein>
    <recommendedName>
        <fullName evidence="4">YggT family protein</fullName>
    </recommendedName>
</protein>
<accession>A0ABQ0NWQ7</accession>